<evidence type="ECO:0000313" key="12">
    <source>
        <dbReference type="Proteomes" id="UP000643405"/>
    </source>
</evidence>
<keyword evidence="8" id="KW-0270">Exopolysaccharide synthesis</keyword>
<proteinExistence type="inferred from homology"/>
<dbReference type="GO" id="GO:0005886">
    <property type="term" value="C:plasma membrane"/>
    <property type="evidence" value="ECO:0007669"/>
    <property type="project" value="UniProtKB-SubCell"/>
</dbReference>
<comment type="caution">
    <text evidence="11">The sequence shown here is derived from an EMBL/GenBank/DDBJ whole genome shotgun (WGS) entry which is preliminary data.</text>
</comment>
<evidence type="ECO:0000256" key="7">
    <source>
        <dbReference type="ARBA" id="ARBA00023136"/>
    </source>
</evidence>
<comment type="subcellular location">
    <subcellularLocation>
        <location evidence="1">Cell membrane</location>
    </subcellularLocation>
</comment>
<dbReference type="GO" id="GO:0016780">
    <property type="term" value="F:phosphotransferase activity, for other substituted phosphate groups"/>
    <property type="evidence" value="ECO:0007669"/>
    <property type="project" value="TreeGrafter"/>
</dbReference>
<evidence type="ECO:0000256" key="8">
    <source>
        <dbReference type="ARBA" id="ARBA00023169"/>
    </source>
</evidence>
<dbReference type="InterPro" id="IPR003362">
    <property type="entry name" value="Bact_transf"/>
</dbReference>
<keyword evidence="4 11" id="KW-0808">Transferase</keyword>
<evidence type="ECO:0000256" key="5">
    <source>
        <dbReference type="ARBA" id="ARBA00022692"/>
    </source>
</evidence>
<gene>
    <name evidence="11" type="ORF">ICI42_13500</name>
</gene>
<comment type="similarity">
    <text evidence="2">Belongs to the bacterial sugar transferase family.</text>
</comment>
<accession>A0A8J6TZ33</accession>
<dbReference type="PANTHER" id="PTHR30576">
    <property type="entry name" value="COLANIC BIOSYNTHESIS UDP-GLUCOSE LIPID CARRIER TRANSFERASE"/>
    <property type="match status" value="1"/>
</dbReference>
<evidence type="ECO:0000256" key="1">
    <source>
        <dbReference type="ARBA" id="ARBA00004236"/>
    </source>
</evidence>
<feature type="transmembrane region" description="Helical" evidence="9">
    <location>
        <begin position="36"/>
        <end position="60"/>
    </location>
</feature>
<reference evidence="11" key="1">
    <citation type="submission" date="2020-09" db="EMBL/GenBank/DDBJ databases">
        <title>Genome seq and assembly of Tianweitania sp.</title>
        <authorList>
            <person name="Chhetri G."/>
        </authorList>
    </citation>
    <scope>NUCLEOTIDE SEQUENCE</scope>
    <source>
        <strain evidence="11">Rool2</strain>
    </source>
</reference>
<evidence type="ECO:0000256" key="3">
    <source>
        <dbReference type="ARBA" id="ARBA00022475"/>
    </source>
</evidence>
<keyword evidence="7 9" id="KW-0472">Membrane</keyword>
<evidence type="ECO:0000256" key="9">
    <source>
        <dbReference type="SAM" id="Phobius"/>
    </source>
</evidence>
<keyword evidence="6 9" id="KW-1133">Transmembrane helix</keyword>
<evidence type="ECO:0000313" key="11">
    <source>
        <dbReference type="EMBL" id="MBD0415674.1"/>
    </source>
</evidence>
<evidence type="ECO:0000256" key="6">
    <source>
        <dbReference type="ARBA" id="ARBA00022989"/>
    </source>
</evidence>
<feature type="domain" description="Bacterial sugar transferase" evidence="10">
    <location>
        <begin position="34"/>
        <end position="222"/>
    </location>
</feature>
<dbReference type="RefSeq" id="WP_188165121.1">
    <property type="nucleotide sequence ID" value="NZ_JACVVX010000004.1"/>
</dbReference>
<keyword evidence="12" id="KW-1185">Reference proteome</keyword>
<evidence type="ECO:0000259" key="10">
    <source>
        <dbReference type="Pfam" id="PF02397"/>
    </source>
</evidence>
<keyword evidence="5 9" id="KW-0812">Transmembrane</keyword>
<evidence type="ECO:0000256" key="2">
    <source>
        <dbReference type="ARBA" id="ARBA00006464"/>
    </source>
</evidence>
<sequence>MFEELSHAHIPGLAVPSSGVGFRPHRLALYRSAKRAFDIVATLSAAPVAVAMVGALALLIKLDGGPAFYAQPRLGKNGKPFKLWKLRTMVPNASRMLEAYLQQNPEARQEWNRTQKLRNDPRITWIGRYLRKYSVDELPQLWNVFLGQMSLVGPRPMLPEQWSQYPGNTYFEMRPGLTGLWQVSERNSCSFAERAMHDTRYSKLISFSTDLQIMVQTVVVVVRGTGL</sequence>
<evidence type="ECO:0000256" key="4">
    <source>
        <dbReference type="ARBA" id="ARBA00022679"/>
    </source>
</evidence>
<organism evidence="11 12">
    <name type="scientific">Oryzicola mucosus</name>
    <dbReference type="NCBI Taxonomy" id="2767425"/>
    <lineage>
        <taxon>Bacteria</taxon>
        <taxon>Pseudomonadati</taxon>
        <taxon>Pseudomonadota</taxon>
        <taxon>Alphaproteobacteria</taxon>
        <taxon>Hyphomicrobiales</taxon>
        <taxon>Phyllobacteriaceae</taxon>
        <taxon>Oryzicola</taxon>
    </lineage>
</organism>
<name>A0A8J6TZ33_9HYPH</name>
<protein>
    <submittedName>
        <fullName evidence="11">Sugar transferase</fullName>
    </submittedName>
</protein>
<dbReference type="EMBL" id="JACVVX010000004">
    <property type="protein sequence ID" value="MBD0415674.1"/>
    <property type="molecule type" value="Genomic_DNA"/>
</dbReference>
<dbReference type="GO" id="GO:0000271">
    <property type="term" value="P:polysaccharide biosynthetic process"/>
    <property type="evidence" value="ECO:0007669"/>
    <property type="project" value="UniProtKB-KW"/>
</dbReference>
<dbReference type="Pfam" id="PF02397">
    <property type="entry name" value="Bac_transf"/>
    <property type="match status" value="1"/>
</dbReference>
<dbReference type="Proteomes" id="UP000643405">
    <property type="component" value="Unassembled WGS sequence"/>
</dbReference>
<dbReference type="PANTHER" id="PTHR30576:SF4">
    <property type="entry name" value="UNDECAPRENYL-PHOSPHATE GALACTOSE PHOSPHOTRANSFERASE"/>
    <property type="match status" value="1"/>
</dbReference>
<keyword evidence="3" id="KW-1003">Cell membrane</keyword>
<dbReference type="AlphaFoldDB" id="A0A8J6TZ33"/>